<dbReference type="InterPro" id="IPR019441">
    <property type="entry name" value="FMP27/BLTP2/Hobbit_GFWDK_RBG"/>
</dbReference>
<dbReference type="EMBL" id="KQ417481">
    <property type="protein sequence ID" value="KOF91801.1"/>
    <property type="molecule type" value="Genomic_DNA"/>
</dbReference>
<feature type="region of interest" description="Disordered" evidence="1">
    <location>
        <begin position="1546"/>
        <end position="1569"/>
    </location>
</feature>
<dbReference type="PANTHER" id="PTHR15678:SF6">
    <property type="entry name" value="BRIDGE-LIKE LIPID TRANSFER PROTEIN FAMILY MEMBER 2"/>
    <property type="match status" value="1"/>
</dbReference>
<reference evidence="3" key="1">
    <citation type="submission" date="2015-07" db="EMBL/GenBank/DDBJ databases">
        <title>MeaNS - Measles Nucleotide Surveillance Program.</title>
        <authorList>
            <person name="Tran T."/>
            <person name="Druce J."/>
        </authorList>
    </citation>
    <scope>NUCLEOTIDE SEQUENCE</scope>
    <source>
        <strain evidence="3">UCB-OBI-ISO-001</strain>
        <tissue evidence="3">Gonad</tissue>
    </source>
</reference>
<evidence type="ECO:0000259" key="2">
    <source>
        <dbReference type="SMART" id="SM01214"/>
    </source>
</evidence>
<evidence type="ECO:0000313" key="3">
    <source>
        <dbReference type="EMBL" id="KOF91801.1"/>
    </source>
</evidence>
<dbReference type="SMART" id="SM01214">
    <property type="entry name" value="Fmp27_GFWDK"/>
    <property type="match status" value="1"/>
</dbReference>
<feature type="region of interest" description="Disordered" evidence="1">
    <location>
        <begin position="460"/>
        <end position="479"/>
    </location>
</feature>
<dbReference type="PANTHER" id="PTHR15678">
    <property type="entry name" value="ANTIGEN MLAA-22-RELATED"/>
    <property type="match status" value="1"/>
</dbReference>
<dbReference type="InterPro" id="IPR045167">
    <property type="entry name" value="Hobbit"/>
</dbReference>
<feature type="domain" description="FMP27/BLTP2/Hobbit GFWDK motif-containing RBG unit" evidence="2">
    <location>
        <begin position="1125"/>
        <end position="1257"/>
    </location>
</feature>
<evidence type="ECO:0000256" key="1">
    <source>
        <dbReference type="SAM" id="MobiDB-lite"/>
    </source>
</evidence>
<gene>
    <name evidence="3" type="ORF">OCBIM_22008174mg</name>
</gene>
<feature type="compositionally biased region" description="Low complexity" evidence="1">
    <location>
        <begin position="467"/>
        <end position="479"/>
    </location>
</feature>
<feature type="compositionally biased region" description="Polar residues" evidence="1">
    <location>
        <begin position="1546"/>
        <end position="1566"/>
    </location>
</feature>
<dbReference type="OrthoDB" id="1562405at2759"/>
<sequence length="2293" mass="261887">MREEKMFLSSKFYERQVSECICVSVVLGKLLVVCATDIRIQVDISGDIEPRRPRKQRASHSTLPNIDEAKLSRFLSICQYVGICVQNVTVILIKTLIPHCMLHVTGQEITVDIASNDTSIQAMLNINGMVCRALQSISQEEDSQPCLAEIAIGTYFDISVARNLKSVKSARILVSEPRMFISEGFLRSIPKVKMKTVAEETPPTPECEEMVKESPEETADIFRIIPKEFGFYISNLVVSITQEAKNRMPKEMAGDFGFESVAARIRIAWAKFRELLPLLATKGLSLRVKGRLYDACVRTTMLHGSETWAVTAEDIRKLARNEASMLRWMCNVNVNTRQSVSILREKLNIRSISCGVQERRLRCSLSVNLKTFHLESHHQHHHHQRSGTEHINISGCLLIEEFIVTSPSSDYAHLEKSHMKLQINKDQSLLDVNVSMCHLHWQCDEMKEWESILTQILSSSEKSTRRPSTAPKLPSSSSKTSSLHLLLSRTLNHKVNLELSNVLCGISTYTSSGLVFGLTHLKATWNSKNSKVGIKNVPECSWLDRYDVSAELDVQSVYCQLATVKVSHDSFNNKRHYWDNIVYLGIIMIRVSKLGKELKVNGMKDNIQLEWSTTAMDTLVELVKYLPKWKKKSTPLVLTTTTTSSSAVEGGVQSLTEETVTSDHSEPVAPTWFNSLLYSINYKVLNLNLFACNNHKVCLLLCLDAVSLEYRQHQAIIPVVSCKLVYLTIADSFLTLQKCADIKDSVIQLHEVQINYKQVEKGLTLLIPHEIQLFWETCVHCCLIQFLEDVQNLQKKLKELSAASGAAAVVSEPKVQKTSVLSDVKSQNISVNLILQARTVFSANLPGNHNMTVFIDGLVLSKTSKDVLTEIPQLDIHFDDNPIFYIEDLLLESFSESPLQREREAFKEISPYNRAWIVSMKKLSINFPYQYNIGVCFEEVINIMKWLKLVHKIKRKEFTSSSRLPPDIKIKIQEFCVTLGDDPFEVTLNCNYELLQDEWVESEKRRFVLDQKILNIQKAHGLLPCNRFEELYTSLAKKSAEIYIQRSKQLYAKSPIKAKLLSCQMENLEIVALADLSYHGKEAVVEHMKQVDPDSPYPEEGLEFNTLWCRMVTMDVTDIHIFLRDYPQSMLEVKDMHAWGKMIGAAQEGIKRSKRMCSVEIKSPWEDMEVERSLPPIKFFYDLSCDIEDLTMGYGSCWEPTFAQVSLMMEMVNRPSVDPSRPLPFWDKLRLLFHGRLTMSVQQMRWLYHASFDPCNITEFMDWTWRDLILDWTNGKFALRGDLDVYARTASKYDDCRLLHLPNLKFCVRLEWLCLGDPNDHHSVVPCAPDKVPDYSMELCFSRVTRPIKRGVLFQNTNPKKPQLSRHYKQVKMSVNFPQFSICYWMSYSKQHGVEMHSRSFNLELCNELLLLHVDDGLVHRPQSSWSIRYLTCELSTTKLWLCSVPSATEQLDVPYRAPVEKNVFLSVSRVSYQRADETTTEDEVKDVQKETPTHMVQVYDMKGAWTRSNRTVLLGLYDSYIKAQSLKRNLSSEALKGFKLDNTRQGYRSKSSSLNTPGSIETPQNAGPIPLSQLHSGHAYAMLNKLVSETDKKSVAFTEEPSEANMEQLHGIAACQTDDVIKKNWLIELFNSQVMLKGCETVGYVIVSAAKAQILSCIHKPFWKGCQLCSKTTWVGSLECMQYYATVDFGEVINDEDIAWLSKENIEDRSEFDLEGLPEMVSSGQSVGGVVNSTVGDNGLNNGGQGVQLQRIVSRCRCQFFYAGYGEVESEQFPEVLPMEDPSDMIQTEEGVDTTTVLHHDLNVCTNSHGKRTLNDDDDDDDDDTPHKTFCSSGCSCSKALVVDLLQYATILDIINNLLLHVERNRKQAGEKLQSMRFQLQLSTVEDQRSPILLLQENVRKQVQKLRKLEKDLYMIHKALEDECADAESLHQQSKIVEMHLFECKEQINGYNEELTIRISCYKESQVQSKSQLQTTRAQHAQVVRRNEVCFKFARWRLTEADGQLGIADLVLRNFVYTKVNRDNDTWSHQLELGWVRMTNLIPNPIYKDVLVPRDPLGTEGENKQMALRIFCSERPPVGGIAVKEHFEVNVVPLQIQLTYQFFKAMMVFFFPERNIDIDDQQEVESDDGGASLRRKTDKRSSMREKRDTSKKTAYGSTSTDDIDKMKERAANNNTFLYIKIPEVSLKVSYKGEKEKNIEDLHDCNLVLPTLEYHNCIWTWFDLLMSMKNDSKKILLAQALRQKFHVRARAPNEVHLTDVQQEEDKAKMLLGAKLLAGQEKPVKKSLFAKPPK</sequence>
<protein>
    <recommendedName>
        <fullName evidence="2">FMP27/BLTP2/Hobbit GFWDK motif-containing RBG unit domain-containing protein</fullName>
    </recommendedName>
</protein>
<organism evidence="3">
    <name type="scientific">Octopus bimaculoides</name>
    <name type="common">California two-spotted octopus</name>
    <dbReference type="NCBI Taxonomy" id="37653"/>
    <lineage>
        <taxon>Eukaryota</taxon>
        <taxon>Metazoa</taxon>
        <taxon>Spiralia</taxon>
        <taxon>Lophotrochozoa</taxon>
        <taxon>Mollusca</taxon>
        <taxon>Cephalopoda</taxon>
        <taxon>Coleoidea</taxon>
        <taxon>Octopodiformes</taxon>
        <taxon>Octopoda</taxon>
        <taxon>Incirrata</taxon>
        <taxon>Octopodidae</taxon>
        <taxon>Octopus</taxon>
    </lineage>
</organism>
<name>A0A0L8HRE9_OCTBM</name>
<proteinExistence type="predicted"/>
<feature type="region of interest" description="Disordered" evidence="1">
    <location>
        <begin position="2122"/>
        <end position="2161"/>
    </location>
</feature>
<feature type="compositionally biased region" description="Basic and acidic residues" evidence="1">
    <location>
        <begin position="2140"/>
        <end position="2152"/>
    </location>
</feature>
<dbReference type="STRING" id="37653.A0A0L8HRE9"/>
<dbReference type="Pfam" id="PF10344">
    <property type="entry name" value="Hobbit"/>
    <property type="match status" value="2"/>
</dbReference>
<accession>A0A0L8HRE9</accession>